<evidence type="ECO:0000313" key="8">
    <source>
        <dbReference type="Proteomes" id="UP001595799"/>
    </source>
</evidence>
<dbReference type="CDD" id="cd16393">
    <property type="entry name" value="SPO0J_N"/>
    <property type="match status" value="1"/>
</dbReference>
<evidence type="ECO:0000256" key="4">
    <source>
        <dbReference type="ARBA" id="ARBA00025472"/>
    </source>
</evidence>
<comment type="function">
    <text evidence="4">Involved in chromosome partition. Localize to both poles of the predivisional cell following completion of DNA replication. Binds to the DNA origin of replication.</text>
</comment>
<accession>A0ABV8UM20</accession>
<dbReference type="PANTHER" id="PTHR33375">
    <property type="entry name" value="CHROMOSOME-PARTITIONING PROTEIN PARB-RELATED"/>
    <property type="match status" value="1"/>
</dbReference>
<keyword evidence="3" id="KW-0238">DNA-binding</keyword>
<sequence length="315" mass="34470">MSESQSPKRSNLGRGLASLLGEAAGDYADLDRHRANKTVPIEHLHPSRVQPRRHFDEAALDSLAESIKTQGLLQAILVRRHPDRPSEYEIIAGERRWRAAQRAQLHEVPILVREMDDGTALELAIVENVQRQDLDPIEEAEGYRRLIDDFSHSQEELSRLIGKSRPHIANTLRLLNLPDSVKDRVGEGSLSAGHARALLSAEEPEKLAEEVVRRGLTVRETERLVSGQKGSRGQDGAAGGRQKSRSSAAAKGAVAKDADTLALERDLSGLLGLKVNIELHGNGEGGVLSVHYDNLDQLDDVLRRLNQAPAPSSGL</sequence>
<dbReference type="SUPFAM" id="SSF110849">
    <property type="entry name" value="ParB/Sulfiredoxin"/>
    <property type="match status" value="1"/>
</dbReference>
<evidence type="ECO:0000256" key="1">
    <source>
        <dbReference type="ARBA" id="ARBA00006295"/>
    </source>
</evidence>
<dbReference type="InterPro" id="IPR036086">
    <property type="entry name" value="ParB/Sulfiredoxin_sf"/>
</dbReference>
<feature type="domain" description="ParB-like N-terminal" evidence="6">
    <location>
        <begin position="37"/>
        <end position="129"/>
    </location>
</feature>
<organism evidence="7 8">
    <name type="scientific">Fodinicurvata halophila</name>
    <dbReference type="NCBI Taxonomy" id="1419723"/>
    <lineage>
        <taxon>Bacteria</taxon>
        <taxon>Pseudomonadati</taxon>
        <taxon>Pseudomonadota</taxon>
        <taxon>Alphaproteobacteria</taxon>
        <taxon>Rhodospirillales</taxon>
        <taxon>Rhodovibrionaceae</taxon>
        <taxon>Fodinicurvata</taxon>
    </lineage>
</organism>
<dbReference type="Gene3D" id="3.90.1530.30">
    <property type="match status" value="1"/>
</dbReference>
<proteinExistence type="inferred from homology"/>
<dbReference type="EMBL" id="JBHSCW010000007">
    <property type="protein sequence ID" value="MFC4352328.1"/>
    <property type="molecule type" value="Genomic_DNA"/>
</dbReference>
<evidence type="ECO:0000256" key="3">
    <source>
        <dbReference type="ARBA" id="ARBA00023125"/>
    </source>
</evidence>
<dbReference type="InterPro" id="IPR041468">
    <property type="entry name" value="HTH_ParB/Spo0J"/>
</dbReference>
<dbReference type="InterPro" id="IPR003115">
    <property type="entry name" value="ParB_N"/>
</dbReference>
<dbReference type="Pfam" id="PF17762">
    <property type="entry name" value="HTH_ParB"/>
    <property type="match status" value="1"/>
</dbReference>
<dbReference type="InterPro" id="IPR004437">
    <property type="entry name" value="ParB/RepB/Spo0J"/>
</dbReference>
<dbReference type="Pfam" id="PF23552">
    <property type="entry name" value="ParB_C"/>
    <property type="match status" value="1"/>
</dbReference>
<keyword evidence="8" id="KW-1185">Reference proteome</keyword>
<reference evidence="8" key="1">
    <citation type="journal article" date="2019" name="Int. J. Syst. Evol. Microbiol.">
        <title>The Global Catalogue of Microorganisms (GCM) 10K type strain sequencing project: providing services to taxonomists for standard genome sequencing and annotation.</title>
        <authorList>
            <consortium name="The Broad Institute Genomics Platform"/>
            <consortium name="The Broad Institute Genome Sequencing Center for Infectious Disease"/>
            <person name="Wu L."/>
            <person name="Ma J."/>
        </authorList>
    </citation>
    <scope>NUCLEOTIDE SEQUENCE [LARGE SCALE GENOMIC DNA]</scope>
    <source>
        <strain evidence="8">CECT 8472</strain>
    </source>
</reference>
<comment type="similarity">
    <text evidence="1">Belongs to the ParB family.</text>
</comment>
<evidence type="ECO:0000259" key="6">
    <source>
        <dbReference type="SMART" id="SM00470"/>
    </source>
</evidence>
<name>A0ABV8UM20_9PROT</name>
<dbReference type="Pfam" id="PF02195">
    <property type="entry name" value="ParB_N"/>
    <property type="match status" value="1"/>
</dbReference>
<dbReference type="NCBIfam" id="TIGR00180">
    <property type="entry name" value="parB_part"/>
    <property type="match status" value="1"/>
</dbReference>
<evidence type="ECO:0000256" key="5">
    <source>
        <dbReference type="SAM" id="MobiDB-lite"/>
    </source>
</evidence>
<gene>
    <name evidence="7" type="ORF">ACFOW6_12335</name>
</gene>
<dbReference type="SMART" id="SM00470">
    <property type="entry name" value="ParB"/>
    <property type="match status" value="1"/>
</dbReference>
<dbReference type="InterPro" id="IPR050336">
    <property type="entry name" value="Chromosome_partition/occlusion"/>
</dbReference>
<protein>
    <submittedName>
        <fullName evidence="7">ParB/RepB/Spo0J family partition protein</fullName>
    </submittedName>
</protein>
<dbReference type="SUPFAM" id="SSF109709">
    <property type="entry name" value="KorB DNA-binding domain-like"/>
    <property type="match status" value="1"/>
</dbReference>
<evidence type="ECO:0000256" key="2">
    <source>
        <dbReference type="ARBA" id="ARBA00022829"/>
    </source>
</evidence>
<keyword evidence="2" id="KW-0159">Chromosome partition</keyword>
<dbReference type="PANTHER" id="PTHR33375:SF1">
    <property type="entry name" value="CHROMOSOME-PARTITIONING PROTEIN PARB-RELATED"/>
    <property type="match status" value="1"/>
</dbReference>
<dbReference type="InterPro" id="IPR057240">
    <property type="entry name" value="ParB_dimer_C"/>
</dbReference>
<dbReference type="RefSeq" id="WP_382422678.1">
    <property type="nucleotide sequence ID" value="NZ_JBHSCW010000007.1"/>
</dbReference>
<feature type="region of interest" description="Disordered" evidence="5">
    <location>
        <begin position="222"/>
        <end position="255"/>
    </location>
</feature>
<comment type="caution">
    <text evidence="7">The sequence shown here is derived from an EMBL/GenBank/DDBJ whole genome shotgun (WGS) entry which is preliminary data.</text>
</comment>
<dbReference type="Gene3D" id="1.10.10.2830">
    <property type="match status" value="1"/>
</dbReference>
<evidence type="ECO:0000313" key="7">
    <source>
        <dbReference type="EMBL" id="MFC4352328.1"/>
    </source>
</evidence>
<dbReference type="Proteomes" id="UP001595799">
    <property type="component" value="Unassembled WGS sequence"/>
</dbReference>